<dbReference type="EnsemblPlants" id="HORVU.MOREX.r3.5HG0458330.1">
    <property type="protein sequence ID" value="HORVU.MOREX.r3.5HG0458330.1.CDS1"/>
    <property type="gene ID" value="HORVU.MOREX.r3.5HG0458330"/>
</dbReference>
<evidence type="ECO:0000256" key="2">
    <source>
        <dbReference type="SAM" id="Phobius"/>
    </source>
</evidence>
<dbReference type="AlphaFoldDB" id="A0A8I6YA13"/>
<keyword evidence="2" id="KW-0472">Membrane</keyword>
<dbReference type="Gramene" id="HORVU.MOREX.r2.5HG0379360.1">
    <property type="protein sequence ID" value="HORVU.MOREX.r2.5HG0379360.1.CDS.1"/>
    <property type="gene ID" value="HORVU.MOREX.r2.5HG0379360"/>
</dbReference>
<proteinExistence type="predicted"/>
<evidence type="ECO:0000256" key="1">
    <source>
        <dbReference type="SAM" id="MobiDB-lite"/>
    </source>
</evidence>
<dbReference type="SMR" id="A0A8I6YA13"/>
<dbReference type="InterPro" id="IPR032675">
    <property type="entry name" value="LRR_dom_sf"/>
</dbReference>
<feature type="region of interest" description="Disordered" evidence="1">
    <location>
        <begin position="199"/>
        <end position="247"/>
    </location>
</feature>
<dbReference type="PANTHER" id="PTHR48007:SF74">
    <property type="entry name" value="PROTEIN KINASE DOMAIN-CONTAINING PROTEIN"/>
    <property type="match status" value="1"/>
</dbReference>
<sequence>MWNLCDCLAKLCLHGNALTGAIPTPTGPNDTCDRLRTLDLGANRFSGDFPVFLTGFRGLRRLNLGGNRLEGPIPESLVVTRGLPMLKLLYNNLSGQLPPCLEASSFTDESFLENSPALCGPPLQQLCVSPSGFSSGSVAGMVIGLMASAVMLASVCIGWAQGRWTWNRVRCAAEEWVEAEEGGEGKLVVFQGGEHLTLGPEHDGTGGGKSELLHGVQGEAGGRRRQHRAPVAARGELEGRGVVRDNQ</sequence>
<accession>A0A8I6YA13</accession>
<dbReference type="Pfam" id="PF13855">
    <property type="entry name" value="LRR_8"/>
    <property type="match status" value="1"/>
</dbReference>
<organism evidence="3 4">
    <name type="scientific">Hordeum vulgare subsp. vulgare</name>
    <name type="common">Domesticated barley</name>
    <dbReference type="NCBI Taxonomy" id="112509"/>
    <lineage>
        <taxon>Eukaryota</taxon>
        <taxon>Viridiplantae</taxon>
        <taxon>Streptophyta</taxon>
        <taxon>Embryophyta</taxon>
        <taxon>Tracheophyta</taxon>
        <taxon>Spermatophyta</taxon>
        <taxon>Magnoliopsida</taxon>
        <taxon>Liliopsida</taxon>
        <taxon>Poales</taxon>
        <taxon>Poaceae</taxon>
        <taxon>BOP clade</taxon>
        <taxon>Pooideae</taxon>
        <taxon>Triticodae</taxon>
        <taxon>Triticeae</taxon>
        <taxon>Hordeinae</taxon>
        <taxon>Hordeum</taxon>
    </lineage>
</organism>
<dbReference type="InterPro" id="IPR046959">
    <property type="entry name" value="PRK1-6/SRF4-like"/>
</dbReference>
<keyword evidence="4" id="KW-1185">Reference proteome</keyword>
<dbReference type="SUPFAM" id="SSF52058">
    <property type="entry name" value="L domain-like"/>
    <property type="match status" value="1"/>
</dbReference>
<feature type="transmembrane region" description="Helical" evidence="2">
    <location>
        <begin position="138"/>
        <end position="160"/>
    </location>
</feature>
<dbReference type="Gene3D" id="3.80.10.10">
    <property type="entry name" value="Ribonuclease Inhibitor"/>
    <property type="match status" value="1"/>
</dbReference>
<keyword evidence="2" id="KW-1133">Transmembrane helix</keyword>
<keyword evidence="2" id="KW-0812">Transmembrane</keyword>
<evidence type="ECO:0000313" key="4">
    <source>
        <dbReference type="Proteomes" id="UP000011116"/>
    </source>
</evidence>
<name>A0A8I6YA13_HORVV</name>
<dbReference type="Proteomes" id="UP000011116">
    <property type="component" value="Chromosome 5H"/>
</dbReference>
<protein>
    <submittedName>
        <fullName evidence="3">Uncharacterized protein</fullName>
    </submittedName>
</protein>
<reference evidence="4" key="1">
    <citation type="journal article" date="2012" name="Nature">
        <title>A physical, genetic and functional sequence assembly of the barley genome.</title>
        <authorList>
            <consortium name="The International Barley Genome Sequencing Consortium"/>
            <person name="Mayer K.F."/>
            <person name="Waugh R."/>
            <person name="Brown J.W."/>
            <person name="Schulman A."/>
            <person name="Langridge P."/>
            <person name="Platzer M."/>
            <person name="Fincher G.B."/>
            <person name="Muehlbauer G.J."/>
            <person name="Sato K."/>
            <person name="Close T.J."/>
            <person name="Wise R.P."/>
            <person name="Stein N."/>
        </authorList>
    </citation>
    <scope>NUCLEOTIDE SEQUENCE [LARGE SCALE GENOMIC DNA]</scope>
    <source>
        <strain evidence="4">cv. Morex</strain>
    </source>
</reference>
<dbReference type="PANTHER" id="PTHR48007">
    <property type="entry name" value="LEUCINE-RICH REPEAT RECEPTOR-LIKE PROTEIN KINASE PXC1"/>
    <property type="match status" value="1"/>
</dbReference>
<reference evidence="3" key="3">
    <citation type="submission" date="2022-01" db="UniProtKB">
        <authorList>
            <consortium name="EnsemblPlants"/>
        </authorList>
    </citation>
    <scope>IDENTIFICATION</scope>
    <source>
        <strain evidence="3">subsp. vulgare</strain>
    </source>
</reference>
<dbReference type="InterPro" id="IPR001611">
    <property type="entry name" value="Leu-rich_rpt"/>
</dbReference>
<reference evidence="3" key="2">
    <citation type="submission" date="2020-10" db="EMBL/GenBank/DDBJ databases">
        <authorList>
            <person name="Scholz U."/>
            <person name="Mascher M."/>
            <person name="Fiebig A."/>
        </authorList>
    </citation>
    <scope>NUCLEOTIDE SEQUENCE [LARGE SCALE GENOMIC DNA]</scope>
    <source>
        <strain evidence="3">cv. Morex</strain>
    </source>
</reference>
<evidence type="ECO:0000313" key="3">
    <source>
        <dbReference type="EnsemblPlants" id="HORVU.MOREX.r3.5HG0458330.1.CDS1"/>
    </source>
</evidence>
<dbReference type="Gramene" id="HORVU.MOREX.r3.5HG0458330.1">
    <property type="protein sequence ID" value="HORVU.MOREX.r3.5HG0458330.1.CDS1"/>
    <property type="gene ID" value="HORVU.MOREX.r3.5HG0458330"/>
</dbReference>
<feature type="compositionally biased region" description="Basic and acidic residues" evidence="1">
    <location>
        <begin position="235"/>
        <end position="247"/>
    </location>
</feature>